<protein>
    <recommendedName>
        <fullName evidence="5">Pentatricopeptide repeat-containing protein</fullName>
    </recommendedName>
</protein>
<accession>A0AAW1I7K0</accession>
<dbReference type="GO" id="GO:0005739">
    <property type="term" value="C:mitochondrion"/>
    <property type="evidence" value="ECO:0007669"/>
    <property type="project" value="TreeGrafter"/>
</dbReference>
<dbReference type="NCBIfam" id="TIGR00756">
    <property type="entry name" value="PPR"/>
    <property type="match status" value="1"/>
</dbReference>
<evidence type="ECO:0000313" key="3">
    <source>
        <dbReference type="EMBL" id="KAK9685018.1"/>
    </source>
</evidence>
<organism evidence="3 4">
    <name type="scientific">Saponaria officinalis</name>
    <name type="common">Common soapwort</name>
    <name type="synonym">Lychnis saponaria</name>
    <dbReference type="NCBI Taxonomy" id="3572"/>
    <lineage>
        <taxon>Eukaryota</taxon>
        <taxon>Viridiplantae</taxon>
        <taxon>Streptophyta</taxon>
        <taxon>Embryophyta</taxon>
        <taxon>Tracheophyta</taxon>
        <taxon>Spermatophyta</taxon>
        <taxon>Magnoliopsida</taxon>
        <taxon>eudicotyledons</taxon>
        <taxon>Gunneridae</taxon>
        <taxon>Pentapetalae</taxon>
        <taxon>Caryophyllales</taxon>
        <taxon>Caryophyllaceae</taxon>
        <taxon>Caryophylleae</taxon>
        <taxon>Saponaria</taxon>
    </lineage>
</organism>
<keyword evidence="4" id="KW-1185">Reference proteome</keyword>
<evidence type="ECO:0000313" key="4">
    <source>
        <dbReference type="Proteomes" id="UP001443914"/>
    </source>
</evidence>
<comment type="similarity">
    <text evidence="1">Belongs to the PPR family. P subfamily.</text>
</comment>
<sequence length="513" mass="59417">MMVTTLRNQMKASISITIRLFSGESHLLRRLNTASSPQQKWPENRREINKMELYSKLSWVGSSGQKLTDVLQHLSQNGYNLHNADLIFCLKRLRKYGRYHHCFQILEWMEKGSVDFSEHAIRLDLTCKLKGINEAETYFNNLPPHAKKPHLYGALLNCYCSKNMRVKALALFRKMDEMNWVWNSLAFDNLMSLYIKLDQPEKVHPLVQEMKQRNIPLSNVSYHIWLQSCGRLKDLASIERLMEEVEGQSSLKNDWKIYSGLATAYINVGQSQRAASALRKLEEVLEYTNLYDRTAYHHLISLYAKAGNEDSVFQAWGKLKSKFIECHNQSYLLMLQALSKLDNIEGLKKVLEEWVSTHKSYDVRLPSVAISAYLKHGMLEEAQLLFKDILSCGSGQKVWYAHASFMYYYLGRQQMDSALRHMEAAYVNGWKPSAEKLRPFFEYYKLEKHCHGVEKLCNMLKDVQALDSTAYLWLLQTYAAAGEEVTGMRQRMEGNGVNISSEHEELLSKICCN</sequence>
<dbReference type="PANTHER" id="PTHR45717:SF8">
    <property type="entry name" value="OS01G0301000 PROTEIN"/>
    <property type="match status" value="1"/>
</dbReference>
<dbReference type="PANTHER" id="PTHR45717">
    <property type="entry name" value="OS12G0527900 PROTEIN"/>
    <property type="match status" value="1"/>
</dbReference>
<name>A0AAW1I7K0_SAPOF</name>
<dbReference type="Pfam" id="PF01535">
    <property type="entry name" value="PPR"/>
    <property type="match status" value="3"/>
</dbReference>
<keyword evidence="2" id="KW-0677">Repeat</keyword>
<evidence type="ECO:0000256" key="2">
    <source>
        <dbReference type="ARBA" id="ARBA00022737"/>
    </source>
</evidence>
<dbReference type="InterPro" id="IPR011990">
    <property type="entry name" value="TPR-like_helical_dom_sf"/>
</dbReference>
<dbReference type="EMBL" id="JBDFQZ010000010">
    <property type="protein sequence ID" value="KAK9685019.1"/>
    <property type="molecule type" value="Genomic_DNA"/>
</dbReference>
<comment type="caution">
    <text evidence="3">The sequence shown here is derived from an EMBL/GenBank/DDBJ whole genome shotgun (WGS) entry which is preliminary data.</text>
</comment>
<dbReference type="Proteomes" id="UP001443914">
    <property type="component" value="Unassembled WGS sequence"/>
</dbReference>
<dbReference type="AlphaFoldDB" id="A0AAW1I7K0"/>
<dbReference type="EMBL" id="JBDFQZ010000010">
    <property type="protein sequence ID" value="KAK9685018.1"/>
    <property type="molecule type" value="Genomic_DNA"/>
</dbReference>
<gene>
    <name evidence="3" type="ORF">RND81_10G250000</name>
</gene>
<evidence type="ECO:0008006" key="5">
    <source>
        <dbReference type="Google" id="ProtNLM"/>
    </source>
</evidence>
<dbReference type="EMBL" id="JBDFQZ010000010">
    <property type="protein sequence ID" value="KAK9685017.1"/>
    <property type="molecule type" value="Genomic_DNA"/>
</dbReference>
<dbReference type="EMBL" id="JBDFQZ010000010">
    <property type="protein sequence ID" value="KAK9685015.1"/>
    <property type="molecule type" value="Genomic_DNA"/>
</dbReference>
<dbReference type="GO" id="GO:0003729">
    <property type="term" value="F:mRNA binding"/>
    <property type="evidence" value="ECO:0007669"/>
    <property type="project" value="UniProtKB-ARBA"/>
</dbReference>
<reference evidence="3 4" key="1">
    <citation type="submission" date="2024-03" db="EMBL/GenBank/DDBJ databases">
        <title>WGS assembly of Saponaria officinalis var. Norfolk2.</title>
        <authorList>
            <person name="Jenkins J."/>
            <person name="Shu S."/>
            <person name="Grimwood J."/>
            <person name="Barry K."/>
            <person name="Goodstein D."/>
            <person name="Schmutz J."/>
            <person name="Leebens-Mack J."/>
            <person name="Osbourn A."/>
        </authorList>
    </citation>
    <scope>NUCLEOTIDE SEQUENCE [LARGE SCALE GENOMIC DNA]</scope>
    <source>
        <strain evidence="4">cv. Norfolk2</strain>
        <strain evidence="3">JIC</strain>
        <tissue evidence="3">Leaf</tissue>
    </source>
</reference>
<proteinExistence type="inferred from homology"/>
<dbReference type="Gene3D" id="1.25.40.10">
    <property type="entry name" value="Tetratricopeptide repeat domain"/>
    <property type="match status" value="2"/>
</dbReference>
<dbReference type="SUPFAM" id="SSF48452">
    <property type="entry name" value="TPR-like"/>
    <property type="match status" value="1"/>
</dbReference>
<evidence type="ECO:0000256" key="1">
    <source>
        <dbReference type="ARBA" id="ARBA00007626"/>
    </source>
</evidence>
<dbReference type="EMBL" id="JBDFQZ010000010">
    <property type="protein sequence ID" value="KAK9685016.1"/>
    <property type="molecule type" value="Genomic_DNA"/>
</dbReference>
<dbReference type="EMBL" id="JBDFQZ010000010">
    <property type="protein sequence ID" value="KAK9685020.1"/>
    <property type="molecule type" value="Genomic_DNA"/>
</dbReference>
<dbReference type="InterPro" id="IPR002885">
    <property type="entry name" value="PPR_rpt"/>
</dbReference>